<gene>
    <name evidence="1" type="ORF">K452DRAFT_294393</name>
</gene>
<dbReference type="GeneID" id="54299193"/>
<dbReference type="RefSeq" id="XP_033402574.1">
    <property type="nucleotide sequence ID" value="XM_033541696.1"/>
</dbReference>
<proteinExistence type="predicted"/>
<accession>A0A6A6BUB9</accession>
<evidence type="ECO:0000313" key="2">
    <source>
        <dbReference type="Proteomes" id="UP000799438"/>
    </source>
</evidence>
<dbReference type="Proteomes" id="UP000799438">
    <property type="component" value="Unassembled WGS sequence"/>
</dbReference>
<reference evidence="1" key="1">
    <citation type="journal article" date="2020" name="Stud. Mycol.">
        <title>101 Dothideomycetes genomes: a test case for predicting lifestyles and emergence of pathogens.</title>
        <authorList>
            <person name="Haridas S."/>
            <person name="Albert R."/>
            <person name="Binder M."/>
            <person name="Bloem J."/>
            <person name="Labutti K."/>
            <person name="Salamov A."/>
            <person name="Andreopoulos B."/>
            <person name="Baker S."/>
            <person name="Barry K."/>
            <person name="Bills G."/>
            <person name="Bluhm B."/>
            <person name="Cannon C."/>
            <person name="Castanera R."/>
            <person name="Culley D."/>
            <person name="Daum C."/>
            <person name="Ezra D."/>
            <person name="Gonzalez J."/>
            <person name="Henrissat B."/>
            <person name="Kuo A."/>
            <person name="Liang C."/>
            <person name="Lipzen A."/>
            <person name="Lutzoni F."/>
            <person name="Magnuson J."/>
            <person name="Mondo S."/>
            <person name="Nolan M."/>
            <person name="Ohm R."/>
            <person name="Pangilinan J."/>
            <person name="Park H.-J."/>
            <person name="Ramirez L."/>
            <person name="Alfaro M."/>
            <person name="Sun H."/>
            <person name="Tritt A."/>
            <person name="Yoshinaga Y."/>
            <person name="Zwiers L.-H."/>
            <person name="Turgeon B."/>
            <person name="Goodwin S."/>
            <person name="Spatafora J."/>
            <person name="Crous P."/>
            <person name="Grigoriev I."/>
        </authorList>
    </citation>
    <scope>NUCLEOTIDE SEQUENCE</scope>
    <source>
        <strain evidence="1">CBS 121167</strain>
    </source>
</reference>
<dbReference type="EMBL" id="ML995475">
    <property type="protein sequence ID" value="KAF2146865.1"/>
    <property type="molecule type" value="Genomic_DNA"/>
</dbReference>
<organism evidence="1 2">
    <name type="scientific">Aplosporella prunicola CBS 121167</name>
    <dbReference type="NCBI Taxonomy" id="1176127"/>
    <lineage>
        <taxon>Eukaryota</taxon>
        <taxon>Fungi</taxon>
        <taxon>Dikarya</taxon>
        <taxon>Ascomycota</taxon>
        <taxon>Pezizomycotina</taxon>
        <taxon>Dothideomycetes</taxon>
        <taxon>Dothideomycetes incertae sedis</taxon>
        <taxon>Botryosphaeriales</taxon>
        <taxon>Aplosporellaceae</taxon>
        <taxon>Aplosporella</taxon>
    </lineage>
</organism>
<name>A0A6A6BUB9_9PEZI</name>
<sequence>MASVLCFDAQNIALTQVAEYFVQQHSLIRQCIWASNSSSRACRHLSSVPSPFLISASLISRAVTTGLRGKFSSLINCAFDLEHTIKEQNAGSKDERHYAFNSILTRIGTNLQPKFIHYNDPFSLWVALKTRFDDEGLSHGVDIINNFIMLVSSDYPSITEYITAFRKAKASMDYINCNLDDRFYCLIFLNQIDKDMPIWVTVICKDWRDGKVPHIDTLLSQTFNEARRIFDSRPAVQPVKQTDSYKDRRRCQHCGGRHSKVYCYYLHPKKRPTNWRPRRTDVECVDLNTDSSTKSSIDNIVKTIRNLQLAASRIAPAKQHWVVNSVAHDHFTGLPKSAFDSHYKPLSTPMPIPGLGGTKHAVARGSVSLTCSLQDGNTIRISFSNVLHIPNQPFNVLSLDRLQAKSVSLFNEDLRSIADNRLISHCDVKNNLYFLRSANKPTN</sequence>
<dbReference type="AlphaFoldDB" id="A0A6A6BUB9"/>
<evidence type="ECO:0000313" key="1">
    <source>
        <dbReference type="EMBL" id="KAF2146865.1"/>
    </source>
</evidence>
<protein>
    <submittedName>
        <fullName evidence="1">Uncharacterized protein</fullName>
    </submittedName>
</protein>
<keyword evidence="2" id="KW-1185">Reference proteome</keyword>